<reference evidence="2" key="1">
    <citation type="journal article" date="2023" name="Mol. Phylogenet. Evol.">
        <title>Genome-scale phylogeny and comparative genomics of the fungal order Sordariales.</title>
        <authorList>
            <person name="Hensen N."/>
            <person name="Bonometti L."/>
            <person name="Westerberg I."/>
            <person name="Brannstrom I.O."/>
            <person name="Guillou S."/>
            <person name="Cros-Aarteil S."/>
            <person name="Calhoun S."/>
            <person name="Haridas S."/>
            <person name="Kuo A."/>
            <person name="Mondo S."/>
            <person name="Pangilinan J."/>
            <person name="Riley R."/>
            <person name="LaButti K."/>
            <person name="Andreopoulos B."/>
            <person name="Lipzen A."/>
            <person name="Chen C."/>
            <person name="Yan M."/>
            <person name="Daum C."/>
            <person name="Ng V."/>
            <person name="Clum A."/>
            <person name="Steindorff A."/>
            <person name="Ohm R.A."/>
            <person name="Martin F."/>
            <person name="Silar P."/>
            <person name="Natvig D.O."/>
            <person name="Lalanne C."/>
            <person name="Gautier V."/>
            <person name="Ament-Velasquez S.L."/>
            <person name="Kruys A."/>
            <person name="Hutchinson M.I."/>
            <person name="Powell A.J."/>
            <person name="Barry K."/>
            <person name="Miller A.N."/>
            <person name="Grigoriev I.V."/>
            <person name="Debuchy R."/>
            <person name="Gladieux P."/>
            <person name="Hiltunen Thoren M."/>
            <person name="Johannesson H."/>
        </authorList>
    </citation>
    <scope>NUCLEOTIDE SEQUENCE</scope>
    <source>
        <strain evidence="2">CBS 103.79</strain>
    </source>
</reference>
<name>A0AAN6RN00_9PEZI</name>
<gene>
    <name evidence="2" type="ORF">C8A05DRAFT_20490</name>
</gene>
<feature type="region of interest" description="Disordered" evidence="1">
    <location>
        <begin position="248"/>
        <end position="267"/>
    </location>
</feature>
<evidence type="ECO:0000313" key="3">
    <source>
        <dbReference type="Proteomes" id="UP001303889"/>
    </source>
</evidence>
<keyword evidence="3" id="KW-1185">Reference proteome</keyword>
<dbReference type="EMBL" id="MU856543">
    <property type="protein sequence ID" value="KAK3896554.1"/>
    <property type="molecule type" value="Genomic_DNA"/>
</dbReference>
<feature type="non-terminal residue" evidence="2">
    <location>
        <position position="1"/>
    </location>
</feature>
<dbReference type="CDD" id="cd12148">
    <property type="entry name" value="fungal_TF_MHR"/>
    <property type="match status" value="1"/>
</dbReference>
<evidence type="ECO:0000256" key="1">
    <source>
        <dbReference type="SAM" id="MobiDB-lite"/>
    </source>
</evidence>
<proteinExistence type="predicted"/>
<protein>
    <submittedName>
        <fullName evidence="2">Uncharacterized protein</fullName>
    </submittedName>
</protein>
<organism evidence="2 3">
    <name type="scientific">Staphylotrichum tortipilum</name>
    <dbReference type="NCBI Taxonomy" id="2831512"/>
    <lineage>
        <taxon>Eukaryota</taxon>
        <taxon>Fungi</taxon>
        <taxon>Dikarya</taxon>
        <taxon>Ascomycota</taxon>
        <taxon>Pezizomycotina</taxon>
        <taxon>Sordariomycetes</taxon>
        <taxon>Sordariomycetidae</taxon>
        <taxon>Sordariales</taxon>
        <taxon>Chaetomiaceae</taxon>
        <taxon>Staphylotrichum</taxon>
    </lineage>
</organism>
<dbReference type="AlphaFoldDB" id="A0AAN6RN00"/>
<accession>A0AAN6RN00</accession>
<evidence type="ECO:0000313" key="2">
    <source>
        <dbReference type="EMBL" id="KAK3896554.1"/>
    </source>
</evidence>
<comment type="caution">
    <text evidence="2">The sequence shown here is derived from an EMBL/GenBank/DDBJ whole genome shotgun (WGS) entry which is preliminary data.</text>
</comment>
<reference evidence="2" key="2">
    <citation type="submission" date="2023-05" db="EMBL/GenBank/DDBJ databases">
        <authorList>
            <consortium name="Lawrence Berkeley National Laboratory"/>
            <person name="Steindorff A."/>
            <person name="Hensen N."/>
            <person name="Bonometti L."/>
            <person name="Westerberg I."/>
            <person name="Brannstrom I.O."/>
            <person name="Guillou S."/>
            <person name="Cros-Aarteil S."/>
            <person name="Calhoun S."/>
            <person name="Haridas S."/>
            <person name="Kuo A."/>
            <person name="Mondo S."/>
            <person name="Pangilinan J."/>
            <person name="Riley R."/>
            <person name="Labutti K."/>
            <person name="Andreopoulos B."/>
            <person name="Lipzen A."/>
            <person name="Chen C."/>
            <person name="Yanf M."/>
            <person name="Daum C."/>
            <person name="Ng V."/>
            <person name="Clum A."/>
            <person name="Ohm R."/>
            <person name="Martin F."/>
            <person name="Silar P."/>
            <person name="Natvig D."/>
            <person name="Lalanne C."/>
            <person name="Gautier V."/>
            <person name="Ament-Velasquez S.L."/>
            <person name="Kruys A."/>
            <person name="Hutchinson M.I."/>
            <person name="Powell A.J."/>
            <person name="Barry K."/>
            <person name="Miller A.N."/>
            <person name="Grigoriev I.V."/>
            <person name="Debuchy R."/>
            <person name="Gladieux P."/>
            <person name="Thoren M.H."/>
            <person name="Johannesson H."/>
        </authorList>
    </citation>
    <scope>NUCLEOTIDE SEQUENCE</scope>
    <source>
        <strain evidence="2">CBS 103.79</strain>
    </source>
</reference>
<dbReference type="Proteomes" id="UP001303889">
    <property type="component" value="Unassembled WGS sequence"/>
</dbReference>
<sequence length="267" mass="29535">SFYFGRSSGFVDCDIACPVPRVPESLFRDFDWFLTLAKHARLLSRAWTSLFSVGVAGKPRGYYASVIDRLSADLEQWRLSIPANWRPGEHFTAHQLQETGHRVRPLALWTLFLYNGFHSLLRARLHLTIHFNRIPNAETQTENTKQLMETSPSIFELLSFIDAEPHTPLWLLAGIPVLALFVLFDLVINNPRHPSTSSNLALLDMAGGHFSRIEYASGGSLPGSLIAEFAHIAREYVNDLHRSGAAVPVQGAGENSNSAPAGAMATG</sequence>